<name>A0ABT6W4P9_9ACTN</name>
<accession>A0ABT6W4P9</accession>
<feature type="compositionally biased region" description="Polar residues" evidence="1">
    <location>
        <begin position="504"/>
        <end position="514"/>
    </location>
</feature>
<evidence type="ECO:0000313" key="2">
    <source>
        <dbReference type="EMBL" id="MDI5965729.1"/>
    </source>
</evidence>
<organism evidence="2 3">
    <name type="scientific">Streptantibioticus silvisoli</name>
    <dbReference type="NCBI Taxonomy" id="2705255"/>
    <lineage>
        <taxon>Bacteria</taxon>
        <taxon>Bacillati</taxon>
        <taxon>Actinomycetota</taxon>
        <taxon>Actinomycetes</taxon>
        <taxon>Kitasatosporales</taxon>
        <taxon>Streptomycetaceae</taxon>
        <taxon>Streptantibioticus</taxon>
    </lineage>
</organism>
<evidence type="ECO:0008006" key="4">
    <source>
        <dbReference type="Google" id="ProtNLM"/>
    </source>
</evidence>
<dbReference type="Proteomes" id="UP001156398">
    <property type="component" value="Unassembled WGS sequence"/>
</dbReference>
<gene>
    <name evidence="2" type="ORF">POF43_023885</name>
</gene>
<evidence type="ECO:0000256" key="1">
    <source>
        <dbReference type="SAM" id="MobiDB-lite"/>
    </source>
</evidence>
<dbReference type="InterPro" id="IPR027417">
    <property type="entry name" value="P-loop_NTPase"/>
</dbReference>
<proteinExistence type="predicted"/>
<protein>
    <recommendedName>
        <fullName evidence="4">Terminase</fullName>
    </recommendedName>
</protein>
<keyword evidence="3" id="KW-1185">Reference proteome</keyword>
<comment type="caution">
    <text evidence="2">The sequence shown here is derived from an EMBL/GenBank/DDBJ whole genome shotgun (WGS) entry which is preliminary data.</text>
</comment>
<dbReference type="EMBL" id="JAAGKO020000040">
    <property type="protein sequence ID" value="MDI5965729.1"/>
    <property type="molecule type" value="Genomic_DNA"/>
</dbReference>
<dbReference type="Gene3D" id="3.40.50.300">
    <property type="entry name" value="P-loop containing nucleotide triphosphate hydrolases"/>
    <property type="match status" value="1"/>
</dbReference>
<evidence type="ECO:0000313" key="3">
    <source>
        <dbReference type="Proteomes" id="UP001156398"/>
    </source>
</evidence>
<reference evidence="2 3" key="1">
    <citation type="submission" date="2023-05" db="EMBL/GenBank/DDBJ databases">
        <title>Streptantibioticus silvisoli sp. nov., acidotolerant actinomycetes 1 from pine litter.</title>
        <authorList>
            <person name="Swiecimska M."/>
            <person name="Golinska P."/>
            <person name="Sangal V."/>
            <person name="Wachnowicz B."/>
            <person name="Goodfellow M."/>
        </authorList>
    </citation>
    <scope>NUCLEOTIDE SEQUENCE [LARGE SCALE GENOMIC DNA]</scope>
    <source>
        <strain evidence="2 3">SL54</strain>
    </source>
</reference>
<dbReference type="RefSeq" id="WP_271322111.1">
    <property type="nucleotide sequence ID" value="NZ_JAAGKO020000040.1"/>
</dbReference>
<sequence>MALKIQKMEELQLLQAELQRREGARMRNLDAFAILGYTPTPKQREFHEAAEYDVLYGGAAGGGKSKALVMEGIRQCVRHPGLRVGAFRRTYGELKESLLAELAQVGYAGAVGASWNGTEYELRFNNGSLLMFRYAESVKDATRRQGGQYQLLLFDERNLTPPDVCAFLESRLRSGRADIPVIGIRSGTNPGGPGHGTAKARYVDATNYGEKVVVDERGRTVRFIPSRLTDNPHVNPEYAADLKALPEQMRKAFLEGSWDAFMGQMFTEFSWDRHVLQPINLPATWTRYNGIDWGYTAPWCVLWGAVDEDGRLWIYREIYRTQVGEADQAARILAAETEGESVAARWADDAMWATRGDAKPIATVYAEHGVTLTPAGKGGRVPGWQRVHSLLKEAPACPHHRALGWATCPMTHFFTTCANLLRELPALPHATTGDPEDADTTGSDHAMDALRYLAINLGAGPQFPLLADDQNHEVARLLEALAPGVAQRKPERLNTPADDVEQPNRGSTARSPFV</sequence>
<dbReference type="Gene3D" id="3.30.420.280">
    <property type="match status" value="1"/>
</dbReference>
<feature type="region of interest" description="Disordered" evidence="1">
    <location>
        <begin position="486"/>
        <end position="514"/>
    </location>
</feature>